<keyword evidence="2 5" id="KW-0689">Ribosomal protein</keyword>
<dbReference type="GO" id="GO:0019843">
    <property type="term" value="F:rRNA binding"/>
    <property type="evidence" value="ECO:0007669"/>
    <property type="project" value="UniProtKB-UniRule"/>
</dbReference>
<evidence type="ECO:0000313" key="8">
    <source>
        <dbReference type="Proteomes" id="UP000229756"/>
    </source>
</evidence>
<evidence type="ECO:0000256" key="6">
    <source>
        <dbReference type="SAM" id="MobiDB-lite"/>
    </source>
</evidence>
<feature type="region of interest" description="Disordered" evidence="6">
    <location>
        <begin position="51"/>
        <end position="90"/>
    </location>
</feature>
<comment type="subunit">
    <text evidence="5">Part of the 50S ribosomal subunit.</text>
</comment>
<evidence type="ECO:0000256" key="4">
    <source>
        <dbReference type="ARBA" id="ARBA00035244"/>
    </source>
</evidence>
<dbReference type="Gene3D" id="3.40.1370.10">
    <property type="match status" value="1"/>
</dbReference>
<feature type="compositionally biased region" description="Basic residues" evidence="6">
    <location>
        <begin position="59"/>
        <end position="70"/>
    </location>
</feature>
<evidence type="ECO:0000313" key="7">
    <source>
        <dbReference type="EMBL" id="PJC23420.1"/>
    </source>
</evidence>
<dbReference type="EMBL" id="PFSJ01000026">
    <property type="protein sequence ID" value="PJC23420.1"/>
    <property type="molecule type" value="Genomic_DNA"/>
</dbReference>
<evidence type="ECO:0000256" key="2">
    <source>
        <dbReference type="ARBA" id="ARBA00022980"/>
    </source>
</evidence>
<dbReference type="InterPro" id="IPR002136">
    <property type="entry name" value="Ribosomal_uL4"/>
</dbReference>
<dbReference type="HAMAP" id="MF_01328_B">
    <property type="entry name" value="Ribosomal_uL4_B"/>
    <property type="match status" value="1"/>
</dbReference>
<comment type="caution">
    <text evidence="7">The sequence shown here is derived from an EMBL/GenBank/DDBJ whole genome shotgun (WGS) entry which is preliminary data.</text>
</comment>
<dbReference type="GO" id="GO:0006412">
    <property type="term" value="P:translation"/>
    <property type="evidence" value="ECO:0007669"/>
    <property type="project" value="UniProtKB-UniRule"/>
</dbReference>
<evidence type="ECO:0000256" key="5">
    <source>
        <dbReference type="HAMAP-Rule" id="MF_01328"/>
    </source>
</evidence>
<proteinExistence type="inferred from homology"/>
<comment type="function">
    <text evidence="5">One of the primary rRNA binding proteins, this protein initially binds near the 5'-end of the 23S rRNA. It is important during the early stages of 50S assembly. It makes multiple contacts with different domains of the 23S rRNA in the assembled 50S subunit and ribosome.</text>
</comment>
<keyword evidence="5" id="KW-0699">rRNA-binding</keyword>
<dbReference type="PANTHER" id="PTHR10746">
    <property type="entry name" value="50S RIBOSOMAL PROTEIN L4"/>
    <property type="match status" value="1"/>
</dbReference>
<dbReference type="GO" id="GO:0005840">
    <property type="term" value="C:ribosome"/>
    <property type="evidence" value="ECO:0007669"/>
    <property type="project" value="UniProtKB-KW"/>
</dbReference>
<dbReference type="InterPro" id="IPR023574">
    <property type="entry name" value="Ribosomal_uL4_dom_sf"/>
</dbReference>
<protein>
    <recommendedName>
        <fullName evidence="4 5">Large ribosomal subunit protein uL4</fullName>
    </recommendedName>
</protein>
<evidence type="ECO:0000256" key="3">
    <source>
        <dbReference type="ARBA" id="ARBA00023274"/>
    </source>
</evidence>
<evidence type="ECO:0000256" key="1">
    <source>
        <dbReference type="ARBA" id="ARBA00010528"/>
    </source>
</evidence>
<dbReference type="PANTHER" id="PTHR10746:SF6">
    <property type="entry name" value="LARGE RIBOSOMAL SUBUNIT PROTEIN UL4M"/>
    <property type="match status" value="1"/>
</dbReference>
<gene>
    <name evidence="5" type="primary">rplD</name>
    <name evidence="7" type="ORF">CO058_03765</name>
</gene>
<accession>A0A2M8EL44</accession>
<dbReference type="GO" id="GO:0003735">
    <property type="term" value="F:structural constituent of ribosome"/>
    <property type="evidence" value="ECO:0007669"/>
    <property type="project" value="InterPro"/>
</dbReference>
<dbReference type="Proteomes" id="UP000229756">
    <property type="component" value="Unassembled WGS sequence"/>
</dbReference>
<organism evidence="7 8">
    <name type="scientific">candidate division WWE3 bacterium CG_4_9_14_0_2_um_filter_35_11</name>
    <dbReference type="NCBI Taxonomy" id="1975077"/>
    <lineage>
        <taxon>Bacteria</taxon>
        <taxon>Katanobacteria</taxon>
    </lineage>
</organism>
<comment type="similarity">
    <text evidence="1 5">Belongs to the universal ribosomal protein uL4 family.</text>
</comment>
<keyword evidence="3 5" id="KW-0687">Ribonucleoprotein</keyword>
<dbReference type="InterPro" id="IPR013005">
    <property type="entry name" value="Ribosomal_uL4-like"/>
</dbReference>
<name>A0A2M8EL44_UNCKA</name>
<comment type="function">
    <text evidence="5">Forms part of the polypeptide exit tunnel.</text>
</comment>
<keyword evidence="5" id="KW-0694">RNA-binding</keyword>
<dbReference type="GO" id="GO:1990904">
    <property type="term" value="C:ribonucleoprotein complex"/>
    <property type="evidence" value="ECO:0007669"/>
    <property type="project" value="UniProtKB-KW"/>
</dbReference>
<dbReference type="Pfam" id="PF00573">
    <property type="entry name" value="Ribosomal_L4"/>
    <property type="match status" value="1"/>
</dbReference>
<dbReference type="NCBIfam" id="TIGR03953">
    <property type="entry name" value="rplD_bact"/>
    <property type="match status" value="1"/>
</dbReference>
<dbReference type="SUPFAM" id="SSF52166">
    <property type="entry name" value="Ribosomal protein L4"/>
    <property type="match status" value="1"/>
</dbReference>
<dbReference type="AlphaFoldDB" id="A0A2M8EL44"/>
<reference evidence="8" key="1">
    <citation type="submission" date="2017-09" db="EMBL/GenBank/DDBJ databases">
        <title>Depth-based differentiation of microbial function through sediment-hosted aquifers and enrichment of novel symbionts in the deep terrestrial subsurface.</title>
        <authorList>
            <person name="Probst A.J."/>
            <person name="Ladd B."/>
            <person name="Jarett J.K."/>
            <person name="Geller-Mcgrath D.E."/>
            <person name="Sieber C.M.K."/>
            <person name="Emerson J.B."/>
            <person name="Anantharaman K."/>
            <person name="Thomas B.C."/>
            <person name="Malmstrom R."/>
            <person name="Stieglmeier M."/>
            <person name="Klingl A."/>
            <person name="Woyke T."/>
            <person name="Ryan C.M."/>
            <person name="Banfield J.F."/>
        </authorList>
    </citation>
    <scope>NUCLEOTIDE SEQUENCE [LARGE SCALE GENOMIC DNA]</scope>
</reference>
<sequence length="204" mass="22882">MKIKLFDYNGKETGDVNITSIDGVEKVNVDLISQYIRSFLLSQRHGTVKVKGKGEVRGGGKKPWRQKGTGRARSGSNRSPLWVGGGVSHGPSPRNWASDLSKKMKKVAFIHCVFAKVQEGSVRAFSYNDEEFSTKNAMVFLKNLGNDSQILIVHNSDDKLFRSFRNLALVDIKSVENLNVFDVFKAKNVMFEEKSIEALNRRLS</sequence>